<dbReference type="HOGENOM" id="CLU_130260_1_0_7"/>
<dbReference type="AlphaFoldDB" id="B6BJL1"/>
<name>B6BJL1_SULGG</name>
<keyword evidence="3" id="KW-1185">Reference proteome</keyword>
<gene>
    <name evidence="2" type="ORF">SMGD1_2734</name>
</gene>
<accession>B6BJL1</accession>
<dbReference type="PATRIC" id="fig|929558.5.peg.2724"/>
<sequence length="122" mass="13771">MVDTQVTSDMVEEKRDILDEIEDPYELYEEDSINYAPVEELDLRAIVKEEKKKIKTFSLNSMKHGVKGSTSLFRLVPYVFLVLGFIALKNNDLLDIAVYLPSLLVGIVVGSVSGKELFSVEK</sequence>
<reference evidence="2 3" key="1">
    <citation type="journal article" date="2012" name="Proc. Natl. Acad. Sci. U.S.A.">
        <title>Genome and physiology of a model Epsilonproteobacterium responsible for sulfide detoxification in marine oxygen depletion zones.</title>
        <authorList>
            <person name="Grote J."/>
            <person name="Schott T."/>
            <person name="Bruckner C.G."/>
            <person name="Glockner F.O."/>
            <person name="Jost G."/>
            <person name="Teeling H."/>
            <person name="Labrenz M."/>
            <person name="Jurgens K."/>
        </authorList>
    </citation>
    <scope>NUCLEOTIDE SEQUENCE [LARGE SCALE GENOMIC DNA]</scope>
    <source>
        <strain evidence="2 3">GD1</strain>
    </source>
</reference>
<comment type="caution">
    <text evidence="2">The sequence shown here is derived from an EMBL/GenBank/DDBJ whole genome shotgun (WGS) entry which is preliminary data.</text>
</comment>
<feature type="transmembrane region" description="Helical" evidence="1">
    <location>
        <begin position="72"/>
        <end position="90"/>
    </location>
</feature>
<evidence type="ECO:0000256" key="1">
    <source>
        <dbReference type="SAM" id="Phobius"/>
    </source>
</evidence>
<proteinExistence type="predicted"/>
<keyword evidence="1" id="KW-1133">Transmembrane helix</keyword>
<organism evidence="2 3">
    <name type="scientific">Sulfurimonas gotlandica (strain DSM 19862 / JCM 16533 / GD1)</name>
    <dbReference type="NCBI Taxonomy" id="929558"/>
    <lineage>
        <taxon>Bacteria</taxon>
        <taxon>Pseudomonadati</taxon>
        <taxon>Campylobacterota</taxon>
        <taxon>Epsilonproteobacteria</taxon>
        <taxon>Campylobacterales</taxon>
        <taxon>Sulfurimonadaceae</taxon>
        <taxon>Sulfurimonas</taxon>
    </lineage>
</organism>
<dbReference type="OrthoDB" id="5334760at2"/>
<evidence type="ECO:0000313" key="3">
    <source>
        <dbReference type="Proteomes" id="UP000006431"/>
    </source>
</evidence>
<keyword evidence="1" id="KW-0472">Membrane</keyword>
<feature type="transmembrane region" description="Helical" evidence="1">
    <location>
        <begin position="96"/>
        <end position="114"/>
    </location>
</feature>
<dbReference type="EMBL" id="AFRZ01000001">
    <property type="protein sequence ID" value="EHP31256.1"/>
    <property type="molecule type" value="Genomic_DNA"/>
</dbReference>
<protein>
    <submittedName>
        <fullName evidence="2">Uncharacterized protein</fullName>
    </submittedName>
</protein>
<keyword evidence="1" id="KW-0812">Transmembrane</keyword>
<accession>H1FTE7</accession>
<evidence type="ECO:0000313" key="2">
    <source>
        <dbReference type="EMBL" id="EHP31256.1"/>
    </source>
</evidence>
<dbReference type="Proteomes" id="UP000006431">
    <property type="component" value="Unassembled WGS sequence"/>
</dbReference>
<dbReference type="STRING" id="929558.SMGD1_2734"/>